<feature type="compositionally biased region" description="Basic and acidic residues" evidence="1">
    <location>
        <begin position="100"/>
        <end position="117"/>
    </location>
</feature>
<protein>
    <submittedName>
        <fullName evidence="3">Uncharacterized protein</fullName>
    </submittedName>
</protein>
<evidence type="ECO:0000256" key="2">
    <source>
        <dbReference type="SAM" id="SignalP"/>
    </source>
</evidence>
<feature type="region of interest" description="Disordered" evidence="1">
    <location>
        <begin position="35"/>
        <end position="187"/>
    </location>
</feature>
<reference evidence="3" key="1">
    <citation type="submission" date="2021-06" db="EMBL/GenBank/DDBJ databases">
        <title>Comparative genomics, transcriptomics and evolutionary studies reveal genomic signatures of adaptation to plant cell wall in hemibiotrophic fungi.</title>
        <authorList>
            <consortium name="DOE Joint Genome Institute"/>
            <person name="Baroncelli R."/>
            <person name="Diaz J.F."/>
            <person name="Benocci T."/>
            <person name="Peng M."/>
            <person name="Battaglia E."/>
            <person name="Haridas S."/>
            <person name="Andreopoulos W."/>
            <person name="Labutti K."/>
            <person name="Pangilinan J."/>
            <person name="Floch G.L."/>
            <person name="Makela M.R."/>
            <person name="Henrissat B."/>
            <person name="Grigoriev I.V."/>
            <person name="Crouch J.A."/>
            <person name="De Vries R.P."/>
            <person name="Sukno S.A."/>
            <person name="Thon M.R."/>
        </authorList>
    </citation>
    <scope>NUCLEOTIDE SEQUENCE</scope>
    <source>
        <strain evidence="3">CBS 125086</strain>
    </source>
</reference>
<feature type="signal peptide" evidence="2">
    <location>
        <begin position="1"/>
        <end position="19"/>
    </location>
</feature>
<dbReference type="GeneID" id="85448284"/>
<organism evidence="3 4">
    <name type="scientific">Colletotrichum navitas</name>
    <dbReference type="NCBI Taxonomy" id="681940"/>
    <lineage>
        <taxon>Eukaryota</taxon>
        <taxon>Fungi</taxon>
        <taxon>Dikarya</taxon>
        <taxon>Ascomycota</taxon>
        <taxon>Pezizomycotina</taxon>
        <taxon>Sordariomycetes</taxon>
        <taxon>Hypocreomycetidae</taxon>
        <taxon>Glomerellales</taxon>
        <taxon>Glomerellaceae</taxon>
        <taxon>Colletotrichum</taxon>
        <taxon>Colletotrichum graminicola species complex</taxon>
    </lineage>
</organism>
<feature type="compositionally biased region" description="Basic and acidic residues" evidence="1">
    <location>
        <begin position="148"/>
        <end position="172"/>
    </location>
</feature>
<dbReference type="EMBL" id="JAHLJV010000064">
    <property type="protein sequence ID" value="KAK1579578.1"/>
    <property type="molecule type" value="Genomic_DNA"/>
</dbReference>
<feature type="compositionally biased region" description="Basic and acidic residues" evidence="1">
    <location>
        <begin position="70"/>
        <end position="83"/>
    </location>
</feature>
<gene>
    <name evidence="3" type="ORF">LY79DRAFT_672373</name>
</gene>
<sequence>MRYSQLILSFFLLFALAVALPLPAPVEAVVARANGGAKAKAGGGKGGGGGGGSNAKKEAAGIDKNISIQKQEKKDASAVKKAETNGNFKGAKSQLVGTIKEGEKVRANNQKNADKSNKALNDGLKKVQGAQAQEEKQAKSLKGNNSASDKKTLNKLQGEFDKGIQVNKDNKKAALNGGNGGKGKKGN</sequence>
<comment type="caution">
    <text evidence="3">The sequence shown here is derived from an EMBL/GenBank/DDBJ whole genome shotgun (WGS) entry which is preliminary data.</text>
</comment>
<name>A0AAD8V2B6_9PEZI</name>
<evidence type="ECO:0000313" key="3">
    <source>
        <dbReference type="EMBL" id="KAK1579578.1"/>
    </source>
</evidence>
<dbReference type="RefSeq" id="XP_060410697.1">
    <property type="nucleotide sequence ID" value="XM_060564044.1"/>
</dbReference>
<dbReference type="Proteomes" id="UP001230504">
    <property type="component" value="Unassembled WGS sequence"/>
</dbReference>
<evidence type="ECO:0000256" key="1">
    <source>
        <dbReference type="SAM" id="MobiDB-lite"/>
    </source>
</evidence>
<keyword evidence="2" id="KW-0732">Signal</keyword>
<accession>A0AAD8V2B6</accession>
<feature type="chain" id="PRO_5042144381" evidence="2">
    <location>
        <begin position="20"/>
        <end position="187"/>
    </location>
</feature>
<evidence type="ECO:0000313" key="4">
    <source>
        <dbReference type="Proteomes" id="UP001230504"/>
    </source>
</evidence>
<keyword evidence="4" id="KW-1185">Reference proteome</keyword>
<proteinExistence type="predicted"/>
<dbReference type="AlphaFoldDB" id="A0AAD8V2B6"/>
<feature type="compositionally biased region" description="Gly residues" evidence="1">
    <location>
        <begin position="41"/>
        <end position="53"/>
    </location>
</feature>